<dbReference type="EMBL" id="BAAARV010000053">
    <property type="protein sequence ID" value="GAA2361391.1"/>
    <property type="molecule type" value="Genomic_DNA"/>
</dbReference>
<evidence type="ECO:0000313" key="1">
    <source>
        <dbReference type="EMBL" id="GAA2361391.1"/>
    </source>
</evidence>
<keyword evidence="2" id="KW-1185">Reference proteome</keyword>
<protein>
    <submittedName>
        <fullName evidence="1">Uncharacterized protein</fullName>
    </submittedName>
</protein>
<gene>
    <name evidence="1" type="ORF">GCM10010170_056720</name>
</gene>
<dbReference type="SUPFAM" id="SSF140804">
    <property type="entry name" value="YidB-like"/>
    <property type="match status" value="1"/>
</dbReference>
<organism evidence="1 2">
    <name type="scientific">Dactylosporangium salmoneum</name>
    <dbReference type="NCBI Taxonomy" id="53361"/>
    <lineage>
        <taxon>Bacteria</taxon>
        <taxon>Bacillati</taxon>
        <taxon>Actinomycetota</taxon>
        <taxon>Actinomycetes</taxon>
        <taxon>Micromonosporales</taxon>
        <taxon>Micromonosporaceae</taxon>
        <taxon>Dactylosporangium</taxon>
    </lineage>
</organism>
<dbReference type="InterPro" id="IPR027405">
    <property type="entry name" value="YidB-like"/>
</dbReference>
<reference evidence="2" key="1">
    <citation type="journal article" date="2019" name="Int. J. Syst. Evol. Microbiol.">
        <title>The Global Catalogue of Microorganisms (GCM) 10K type strain sequencing project: providing services to taxonomists for standard genome sequencing and annotation.</title>
        <authorList>
            <consortium name="The Broad Institute Genomics Platform"/>
            <consortium name="The Broad Institute Genome Sequencing Center for Infectious Disease"/>
            <person name="Wu L."/>
            <person name="Ma J."/>
        </authorList>
    </citation>
    <scope>NUCLEOTIDE SEQUENCE [LARGE SCALE GENOMIC DNA]</scope>
    <source>
        <strain evidence="2">JCM 3272</strain>
    </source>
</reference>
<sequence>MADINKVGLLLVDPEVRVVVFGLAHTGHASFAGEPGPARLRAMLSRLLEASDADQRRSWLSDSVENSPITVDQVRAAFGDEVIKDLARYAQSSAVDVTWQLSALLPDLVDALTPGGNLVRTSELRRELDAAAAAGDQTSGPFGPRLY</sequence>
<dbReference type="Gene3D" id="1.10.10.690">
    <property type="entry name" value="YidB-like"/>
    <property type="match status" value="1"/>
</dbReference>
<dbReference type="RefSeq" id="WP_344615586.1">
    <property type="nucleotide sequence ID" value="NZ_BAAARV010000053.1"/>
</dbReference>
<dbReference type="InterPro" id="IPR045372">
    <property type="entry name" value="YidB"/>
</dbReference>
<proteinExistence type="predicted"/>
<accession>A0ABP5TV64</accession>
<name>A0ABP5TV64_9ACTN</name>
<dbReference type="Pfam" id="PF20159">
    <property type="entry name" value="YidB"/>
    <property type="match status" value="1"/>
</dbReference>
<comment type="caution">
    <text evidence="1">The sequence shown here is derived from an EMBL/GenBank/DDBJ whole genome shotgun (WGS) entry which is preliminary data.</text>
</comment>
<dbReference type="Proteomes" id="UP001501444">
    <property type="component" value="Unassembled WGS sequence"/>
</dbReference>
<evidence type="ECO:0000313" key="2">
    <source>
        <dbReference type="Proteomes" id="UP001501444"/>
    </source>
</evidence>